<sequence>MINDLRQKNYIINELEIENKDLYLITISDKIVILKLFKDDENIDSIVEDASILSGKLNSDDFIKLYTISSDKDNEKKILDLRAILWDVYIIGVHWLTDNKDKFKKEDVSRIERNRLIARKIILEDCNLKKISMKIQEILEPTKKLKSIIINNKGINEEDLFKELTTSDDGKYLKNTELKSFEDMNKYLNKIIKEVKNNDKEV</sequence>
<proteinExistence type="predicted"/>
<gene>
    <name evidence="1" type="ORF">I6U48_00875</name>
</gene>
<organism evidence="1 2">
    <name type="scientific">Clostridium thailandense</name>
    <dbReference type="NCBI Taxonomy" id="2794346"/>
    <lineage>
        <taxon>Bacteria</taxon>
        <taxon>Bacillati</taxon>
        <taxon>Bacillota</taxon>
        <taxon>Clostridia</taxon>
        <taxon>Eubacteriales</taxon>
        <taxon>Clostridiaceae</taxon>
        <taxon>Clostridium</taxon>
    </lineage>
</organism>
<dbReference type="RefSeq" id="WP_218318509.1">
    <property type="nucleotide sequence ID" value="NZ_JAEEGC010000004.1"/>
</dbReference>
<dbReference type="EMBL" id="JAEEGC010000004">
    <property type="protein sequence ID" value="MBV7271473.1"/>
    <property type="molecule type" value="Genomic_DNA"/>
</dbReference>
<comment type="caution">
    <text evidence="1">The sequence shown here is derived from an EMBL/GenBank/DDBJ whole genome shotgun (WGS) entry which is preliminary data.</text>
</comment>
<dbReference type="AlphaFoldDB" id="A0A949X2K9"/>
<accession>A0A949X2K9</accession>
<dbReference type="Proteomes" id="UP000694308">
    <property type="component" value="Unassembled WGS sequence"/>
</dbReference>
<keyword evidence="2" id="KW-1185">Reference proteome</keyword>
<evidence type="ECO:0000313" key="1">
    <source>
        <dbReference type="EMBL" id="MBV7271473.1"/>
    </source>
</evidence>
<name>A0A949X2K9_9CLOT</name>
<reference evidence="1" key="1">
    <citation type="submission" date="2020-12" db="EMBL/GenBank/DDBJ databases">
        <title>Clostridium thailandense sp. nov., a novel acetogenic bacterium isolated from peat land soil in Thailand.</title>
        <authorList>
            <person name="Chaikitkaew S."/>
            <person name="Birkeland N.K."/>
        </authorList>
    </citation>
    <scope>NUCLEOTIDE SEQUENCE</scope>
    <source>
        <strain evidence="1">PL3</strain>
    </source>
</reference>
<protein>
    <submittedName>
        <fullName evidence="1">Uncharacterized protein</fullName>
    </submittedName>
</protein>
<evidence type="ECO:0000313" key="2">
    <source>
        <dbReference type="Proteomes" id="UP000694308"/>
    </source>
</evidence>